<keyword evidence="2" id="KW-0812">Transmembrane</keyword>
<evidence type="ECO:0000256" key="1">
    <source>
        <dbReference type="SAM" id="MobiDB-lite"/>
    </source>
</evidence>
<organism evidence="4 5">
    <name type="scientific">Diaporthe australafricana</name>
    <dbReference type="NCBI Taxonomy" id="127596"/>
    <lineage>
        <taxon>Eukaryota</taxon>
        <taxon>Fungi</taxon>
        <taxon>Dikarya</taxon>
        <taxon>Ascomycota</taxon>
        <taxon>Pezizomycotina</taxon>
        <taxon>Sordariomycetes</taxon>
        <taxon>Sordariomycetidae</taxon>
        <taxon>Diaporthales</taxon>
        <taxon>Diaporthaceae</taxon>
        <taxon>Diaporthe</taxon>
    </lineage>
</organism>
<dbReference type="InterPro" id="IPR046529">
    <property type="entry name" value="DUF6594"/>
</dbReference>
<protein>
    <recommendedName>
        <fullName evidence="3">DUF6594 domain-containing protein</fullName>
    </recommendedName>
</protein>
<dbReference type="Pfam" id="PF20237">
    <property type="entry name" value="DUF6594"/>
    <property type="match status" value="1"/>
</dbReference>
<dbReference type="EMBL" id="JAWRVE010000046">
    <property type="protein sequence ID" value="KAL1868301.1"/>
    <property type="molecule type" value="Genomic_DNA"/>
</dbReference>
<keyword evidence="2" id="KW-0472">Membrane</keyword>
<gene>
    <name evidence="4" type="ORF">Daus18300_006025</name>
</gene>
<sequence>MSSGFVETIELERGTNGSQAPPALPEVGQSESGSCSGGQGSDKITPVTDEDDLDPGHGTGQIGLARLKSYDNRFNFYPILSTSTSLLIESLGGQVHRIEGMMEAQRKKIKAKHHVEPCGLKWGEPDHKRWEKLTTRLRRKKKEYHAAWINAKTIDEYECPREETLEILRDWLNEQHNPLRHMYNGKGIDATDFRMLGPTRGPIAKFVHETLPTSRPARLLMRPFRAQSSKTESFEYHRFDEKNLNRLGMAVSMLCISGFFVIPLVLMAYFDTNTTLKLFLVLVMCSLVSYMAQMTERLEGRRLILVLAYLAISLTLLK</sequence>
<keyword evidence="2" id="KW-1133">Transmembrane helix</keyword>
<feature type="transmembrane region" description="Helical" evidence="2">
    <location>
        <begin position="300"/>
        <end position="317"/>
    </location>
</feature>
<evidence type="ECO:0000313" key="4">
    <source>
        <dbReference type="EMBL" id="KAL1868301.1"/>
    </source>
</evidence>
<reference evidence="4 5" key="1">
    <citation type="journal article" date="2024" name="IMA Fungus">
        <title>IMA Genome - F19 : A genome assembly and annotation guide to empower mycologists, including annotated draft genome sequences of Ceratocystis pirilliformis, Diaporthe australafricana, Fusarium ophioides, Paecilomyces lecythidis, and Sporothrix stenoceras.</title>
        <authorList>
            <person name="Aylward J."/>
            <person name="Wilson A.M."/>
            <person name="Visagie C.M."/>
            <person name="Spraker J."/>
            <person name="Barnes I."/>
            <person name="Buitendag C."/>
            <person name="Ceriani C."/>
            <person name="Del Mar Angel L."/>
            <person name="du Plessis D."/>
            <person name="Fuchs T."/>
            <person name="Gasser K."/>
            <person name="Kramer D."/>
            <person name="Li W."/>
            <person name="Munsamy K."/>
            <person name="Piso A."/>
            <person name="Price J.L."/>
            <person name="Sonnekus B."/>
            <person name="Thomas C."/>
            <person name="van der Nest A."/>
            <person name="van Dijk A."/>
            <person name="van Heerden A."/>
            <person name="van Vuuren N."/>
            <person name="Yilmaz N."/>
            <person name="Duong T.A."/>
            <person name="van der Merwe N.A."/>
            <person name="Wingfield M.J."/>
            <person name="Wingfield B.D."/>
        </authorList>
    </citation>
    <scope>NUCLEOTIDE SEQUENCE [LARGE SCALE GENOMIC DNA]</scope>
    <source>
        <strain evidence="4 5">CMW 18300</strain>
    </source>
</reference>
<dbReference type="Proteomes" id="UP001583177">
    <property type="component" value="Unassembled WGS sequence"/>
</dbReference>
<feature type="transmembrane region" description="Helical" evidence="2">
    <location>
        <begin position="276"/>
        <end position="293"/>
    </location>
</feature>
<accession>A0ABR3WXX3</accession>
<evidence type="ECO:0000256" key="2">
    <source>
        <dbReference type="SAM" id="Phobius"/>
    </source>
</evidence>
<comment type="caution">
    <text evidence="4">The sequence shown here is derived from an EMBL/GenBank/DDBJ whole genome shotgun (WGS) entry which is preliminary data.</text>
</comment>
<feature type="transmembrane region" description="Helical" evidence="2">
    <location>
        <begin position="247"/>
        <end position="270"/>
    </location>
</feature>
<feature type="domain" description="DUF6594" evidence="3">
    <location>
        <begin position="115"/>
        <end position="295"/>
    </location>
</feature>
<proteinExistence type="predicted"/>
<evidence type="ECO:0000259" key="3">
    <source>
        <dbReference type="Pfam" id="PF20237"/>
    </source>
</evidence>
<keyword evidence="5" id="KW-1185">Reference proteome</keyword>
<feature type="region of interest" description="Disordered" evidence="1">
    <location>
        <begin position="1"/>
        <end position="59"/>
    </location>
</feature>
<evidence type="ECO:0000313" key="5">
    <source>
        <dbReference type="Proteomes" id="UP001583177"/>
    </source>
</evidence>
<name>A0ABR3WXX3_9PEZI</name>